<dbReference type="InterPro" id="IPR020476">
    <property type="entry name" value="Nudix_hydrolase"/>
</dbReference>
<dbReference type="KEGG" id="naj:B1756_10520"/>
<organism evidence="3 4">
    <name type="scientific">Natrarchaeobaculum aegyptiacum</name>
    <dbReference type="NCBI Taxonomy" id="745377"/>
    <lineage>
        <taxon>Archaea</taxon>
        <taxon>Methanobacteriati</taxon>
        <taxon>Methanobacteriota</taxon>
        <taxon>Stenosarchaea group</taxon>
        <taxon>Halobacteria</taxon>
        <taxon>Halobacteriales</taxon>
        <taxon>Natrialbaceae</taxon>
        <taxon>Natrarchaeobaculum</taxon>
    </lineage>
</organism>
<dbReference type="PRINTS" id="PR00502">
    <property type="entry name" value="NUDIXFAMILY"/>
</dbReference>
<dbReference type="PANTHER" id="PTHR43736:SF1">
    <property type="entry name" value="DIHYDRONEOPTERIN TRIPHOSPHATE DIPHOSPHATASE"/>
    <property type="match status" value="1"/>
</dbReference>
<dbReference type="Gene3D" id="2.20.70.10">
    <property type="match status" value="1"/>
</dbReference>
<sequence>MVSRPAEFCPRCGSALETITFDGRERANCPACDRVVWHNPVPCAGVAVVDGGGDETGRDGDRHTEPAVLCVKRGVPPGVGEWTIPGGHMEVGEEPAAAAARELEEETGISVDPDALEILDATNLPPRTGKHVVTIHYVVERSATTGVPSAGSDAMDARFFSPGEFDASDEAFRPIHEQRFRAAAARFE</sequence>
<dbReference type="Proteomes" id="UP000250088">
    <property type="component" value="Chromosome"/>
</dbReference>
<dbReference type="Gene3D" id="3.90.79.10">
    <property type="entry name" value="Nucleoside Triphosphate Pyrophosphohydrolase"/>
    <property type="match status" value="1"/>
</dbReference>
<dbReference type="InterPro" id="IPR020084">
    <property type="entry name" value="NUDIX_hydrolase_CS"/>
</dbReference>
<evidence type="ECO:0000259" key="2">
    <source>
        <dbReference type="PROSITE" id="PS51462"/>
    </source>
</evidence>
<dbReference type="GeneID" id="32894517"/>
<dbReference type="SUPFAM" id="SSF55811">
    <property type="entry name" value="Nudix"/>
    <property type="match status" value="1"/>
</dbReference>
<evidence type="ECO:0000313" key="4">
    <source>
        <dbReference type="Proteomes" id="UP000250088"/>
    </source>
</evidence>
<dbReference type="PROSITE" id="PS51462">
    <property type="entry name" value="NUDIX"/>
    <property type="match status" value="1"/>
</dbReference>
<gene>
    <name evidence="3" type="ORF">B1756_10520</name>
</gene>
<keyword evidence="1 3" id="KW-0378">Hydrolase</keyword>
<dbReference type="RefSeq" id="WP_086888494.1">
    <property type="nucleotide sequence ID" value="NZ_CP019893.1"/>
</dbReference>
<reference evidence="4" key="1">
    <citation type="submission" date="2017-02" db="EMBL/GenBank/DDBJ databases">
        <title>Natronthermophilus aegyptiacus gen. nov.,sp. nov., an aerobic, extremely halophilic alkalithermophilic archaeon isolated from the athalassohaline Wadi An Natrun, Egypt.</title>
        <authorList>
            <person name="Zhao B."/>
        </authorList>
    </citation>
    <scope>NUCLEOTIDE SEQUENCE [LARGE SCALE GENOMIC DNA]</scope>
    <source>
        <strain evidence="4">JW/NM-HA 15</strain>
    </source>
</reference>
<evidence type="ECO:0000256" key="1">
    <source>
        <dbReference type="ARBA" id="ARBA00022801"/>
    </source>
</evidence>
<dbReference type="InterPro" id="IPR000086">
    <property type="entry name" value="NUDIX_hydrolase_dom"/>
</dbReference>
<feature type="domain" description="Nudix hydrolase" evidence="2">
    <location>
        <begin position="39"/>
        <end position="182"/>
    </location>
</feature>
<accession>A0A2Z2HSJ6</accession>
<keyword evidence="4" id="KW-1185">Reference proteome</keyword>
<dbReference type="PANTHER" id="PTHR43736">
    <property type="entry name" value="ADP-RIBOSE PYROPHOSPHATASE"/>
    <property type="match status" value="1"/>
</dbReference>
<dbReference type="EMBL" id="CP019893">
    <property type="protein sequence ID" value="ARS90119.1"/>
    <property type="molecule type" value="Genomic_DNA"/>
</dbReference>
<protein>
    <submittedName>
        <fullName evidence="3">NUDIX hydrolase</fullName>
    </submittedName>
</protein>
<name>A0A2Z2HSJ6_9EURY</name>
<dbReference type="GO" id="GO:0016787">
    <property type="term" value="F:hydrolase activity"/>
    <property type="evidence" value="ECO:0007669"/>
    <property type="project" value="UniProtKB-KW"/>
</dbReference>
<dbReference type="AlphaFoldDB" id="A0A2Z2HSJ6"/>
<dbReference type="PROSITE" id="PS00893">
    <property type="entry name" value="NUDIX_BOX"/>
    <property type="match status" value="1"/>
</dbReference>
<dbReference type="OrthoDB" id="40462at2157"/>
<evidence type="ECO:0000313" key="3">
    <source>
        <dbReference type="EMBL" id="ARS90119.1"/>
    </source>
</evidence>
<dbReference type="Pfam" id="PF00293">
    <property type="entry name" value="NUDIX"/>
    <property type="match status" value="1"/>
</dbReference>
<dbReference type="InterPro" id="IPR015797">
    <property type="entry name" value="NUDIX_hydrolase-like_dom_sf"/>
</dbReference>
<proteinExistence type="predicted"/>